<name>A0A7L6N2E3_9MOLU</name>
<dbReference type="Proteomes" id="UP000512167">
    <property type="component" value="Chromosome"/>
</dbReference>
<reference evidence="3 4" key="1">
    <citation type="submission" date="2020-04" db="EMBL/GenBank/DDBJ databases">
        <authorList>
            <person name="Zheng R.K."/>
            <person name="Sun C.M."/>
        </authorList>
    </citation>
    <scope>NUCLEOTIDE SEQUENCE [LARGE SCALE GENOMIC DNA]</scope>
    <source>
        <strain evidence="4">zrk29</strain>
    </source>
</reference>
<evidence type="ECO:0000313" key="4">
    <source>
        <dbReference type="Proteomes" id="UP000512167"/>
    </source>
</evidence>
<evidence type="ECO:0000259" key="2">
    <source>
        <dbReference type="Pfam" id="PF01171"/>
    </source>
</evidence>
<gene>
    <name evidence="3" type="ORF">HF295_06040</name>
</gene>
<dbReference type="InterPro" id="IPR014729">
    <property type="entry name" value="Rossmann-like_a/b/a_fold"/>
</dbReference>
<dbReference type="KEGG" id="tbk:HF295_06040"/>
<dbReference type="InterPro" id="IPR011063">
    <property type="entry name" value="TilS/TtcA_N"/>
</dbReference>
<keyword evidence="1" id="KW-0808">Transferase</keyword>
<dbReference type="GO" id="GO:0008033">
    <property type="term" value="P:tRNA processing"/>
    <property type="evidence" value="ECO:0007669"/>
    <property type="project" value="InterPro"/>
</dbReference>
<dbReference type="Pfam" id="PF01171">
    <property type="entry name" value="ATP_bind_3"/>
    <property type="match status" value="1"/>
</dbReference>
<feature type="domain" description="tRNA(Ile)-lysidine/2-thiocytidine synthase N-terminal" evidence="2">
    <location>
        <begin position="39"/>
        <end position="202"/>
    </location>
</feature>
<dbReference type="PANTHER" id="PTHR43686">
    <property type="entry name" value="SULFURTRANSFERASE-RELATED"/>
    <property type="match status" value="1"/>
</dbReference>
<dbReference type="PIRSF" id="PIRSF004976">
    <property type="entry name" value="ATPase_YdaO"/>
    <property type="match status" value="1"/>
</dbReference>
<dbReference type="SUPFAM" id="SSF52402">
    <property type="entry name" value="Adenine nucleotide alpha hydrolases-like"/>
    <property type="match status" value="1"/>
</dbReference>
<keyword evidence="4" id="KW-1185">Reference proteome</keyword>
<dbReference type="AlphaFoldDB" id="A0A7L6N2E3"/>
<accession>A0A7L6N2E3</accession>
<evidence type="ECO:0000256" key="1">
    <source>
        <dbReference type="ARBA" id="ARBA00022679"/>
    </source>
</evidence>
<dbReference type="EMBL" id="CP051151">
    <property type="protein sequence ID" value="QLY40430.1"/>
    <property type="molecule type" value="Genomic_DNA"/>
</dbReference>
<proteinExistence type="predicted"/>
<organism evidence="3 4">
    <name type="scientific">Hujiaoplasma nucleasis</name>
    <dbReference type="NCBI Taxonomy" id="2725268"/>
    <lineage>
        <taxon>Bacteria</taxon>
        <taxon>Bacillati</taxon>
        <taxon>Mycoplasmatota</taxon>
        <taxon>Mollicutes</taxon>
        <taxon>Candidatus Izemoplasmatales</taxon>
        <taxon>Hujiaoplasmataceae</taxon>
        <taxon>Hujiaoplasma</taxon>
    </lineage>
</organism>
<dbReference type="GO" id="GO:0016740">
    <property type="term" value="F:transferase activity"/>
    <property type="evidence" value="ECO:0007669"/>
    <property type="project" value="UniProtKB-KW"/>
</dbReference>
<dbReference type="Gene3D" id="3.40.50.620">
    <property type="entry name" value="HUPs"/>
    <property type="match status" value="1"/>
</dbReference>
<evidence type="ECO:0000313" key="3">
    <source>
        <dbReference type="EMBL" id="QLY40430.1"/>
    </source>
</evidence>
<protein>
    <recommendedName>
        <fullName evidence="2">tRNA(Ile)-lysidine/2-thiocytidine synthase N-terminal domain-containing protein</fullName>
    </recommendedName>
</protein>
<sequence length="274" mass="32299">MKTFNVDISKSLNKKFKSKLLAKFIKAIDEYRLIQAGDKICVAMSGGKDSLLLAMLFEEYKRHYRNDVEIVYLMMNSGFKDEFLKNHFSLLDRIGIEQITIDSKVYEIANQMNPQAPCFLCARMRRGFLYSKAKELGCNKLALGHHFDDVIETTLMNIFYAGSFKTMLPKVKSRNYEGLELIRPMYLIKEHDVKKFMDYHQLIVSHKGCLFQERDNETKRQEMKELISKLRKVYKNIDINIFRSAENVNMDAILGYIKDEEKYSYLDFYDEDEQ</sequence>
<dbReference type="PANTHER" id="PTHR43686:SF1">
    <property type="entry name" value="AMINOTRAN_5 DOMAIN-CONTAINING PROTEIN"/>
    <property type="match status" value="1"/>
</dbReference>
<dbReference type="InterPro" id="IPR035107">
    <property type="entry name" value="tRNA_thiolation_TtcA_Ctu1"/>
</dbReference>
<dbReference type="CDD" id="cd24138">
    <property type="entry name" value="TtcA-like"/>
    <property type="match status" value="1"/>
</dbReference>
<dbReference type="RefSeq" id="WP_312031268.1">
    <property type="nucleotide sequence ID" value="NZ_CP051151.1"/>
</dbReference>